<keyword evidence="6" id="KW-1185">Reference proteome</keyword>
<keyword evidence="1" id="KW-1133">Transmembrane helix</keyword>
<feature type="transmembrane region" description="Helical" evidence="1">
    <location>
        <begin position="45"/>
        <end position="65"/>
    </location>
</feature>
<dbReference type="Gene3D" id="3.80.10.10">
    <property type="entry name" value="Ribonuclease Inhibitor"/>
    <property type="match status" value="1"/>
</dbReference>
<reference evidence="5 6" key="1">
    <citation type="submission" date="2015-07" db="EMBL/GenBank/DDBJ databases">
        <authorList>
            <person name="Kim K.M."/>
        </authorList>
    </citation>
    <scope>NUCLEOTIDE SEQUENCE [LARGE SCALE GENOMIC DNA]</scope>
    <source>
        <strain evidence="5 6">KCTC 12363</strain>
    </source>
</reference>
<organism evidence="5 6">
    <name type="scientific">Cyclobacterium amurskyense</name>
    <dbReference type="NCBI Taxonomy" id="320787"/>
    <lineage>
        <taxon>Bacteria</taxon>
        <taxon>Pseudomonadati</taxon>
        <taxon>Bacteroidota</taxon>
        <taxon>Cytophagia</taxon>
        <taxon>Cytophagales</taxon>
        <taxon>Cyclobacteriaceae</taxon>
        <taxon>Cyclobacterium</taxon>
    </lineage>
</organism>
<feature type="transmembrane region" description="Helical" evidence="1">
    <location>
        <begin position="7"/>
        <end position="25"/>
    </location>
</feature>
<keyword evidence="1" id="KW-0472">Membrane</keyword>
<accession>A0A0H4PYH9</accession>
<keyword evidence="1" id="KW-0812">Transmembrane</keyword>
<dbReference type="InterPro" id="IPR059177">
    <property type="entry name" value="GH29D-like_dom"/>
</dbReference>
<dbReference type="STRING" id="320787.CA2015_4124"/>
<name>A0A0H4PYH9_9BACT</name>
<dbReference type="InterPro" id="IPR032675">
    <property type="entry name" value="LRR_dom_sf"/>
</dbReference>
<evidence type="ECO:0000259" key="4">
    <source>
        <dbReference type="Pfam" id="PF13290"/>
    </source>
</evidence>
<dbReference type="EMBL" id="CP012040">
    <property type="protein sequence ID" value="AKP53477.1"/>
    <property type="molecule type" value="Genomic_DNA"/>
</dbReference>
<dbReference type="KEGG" id="camu:CA2015_4124"/>
<dbReference type="InterPro" id="IPR011429">
    <property type="entry name" value="Cyt_c_Planctomycete-type"/>
</dbReference>
<evidence type="ECO:0000313" key="6">
    <source>
        <dbReference type="Proteomes" id="UP000036520"/>
    </source>
</evidence>
<dbReference type="SUPFAM" id="SSF52047">
    <property type="entry name" value="RNI-like"/>
    <property type="match status" value="1"/>
</dbReference>
<sequence length="724" mass="81362">MKIKYRFIAESTLFVLNILLLYFLLLEQFVEIPYWLQPLGRLHPMVLHFPIGLLFLSMVLEFFRFRKEFEKEQFFQNFLTSLLLVAVITAGIAALMGFFLSLEEGYGGPALNWHKWSGAGIVFFASGLYFSREKLWYKAKVAKISASGLIGLTIMAGHYGAALTHGEDFIFEPIIAAREVVVPIEEAIVFDHLIMPVLEKKCNSCHNPSKAKGELIMTDKVSFLKGGETGKLFESESLEESVLIQRLSLPLEDDDHMPPSGKPQLTPDEKLLLELWIKNNPDFEVKVLALPASDSLRLVATNLINPKAGEKVYEFEMPDEKVLETLNNEYRVIRPLSKGSPALDVTIFNANAYNSNSLKELEPLKNQIVYLSLNKLPVEDEDLKIISQFKNLERLNLNFTNISGKGLESVFTISNLEHLAISGTAITLEDLKPQLGKLKRLQSISVWNTSIDVEDLEPLRNEFSNIQIVAGREGLEGEKIKLNVPMLANQSSIFQDSIALEIGHPIENVTVRYTLDGTEPDSISSPIFEKGKVWLDQTTSVNAKAFKEGWFGSVNTTFSVFKNKYPPDSVNLLTRLNRVHPANGSATFFDGDFGGFNANSPAWANNWAGFSNEDMKLLLSYEQEVEISSVSFNVLVEPETIIFPPSQIEVWGGKNEDDMELMAKLSPDLPSEERKPYIQLITTSFNPAKVKCLMVIAKTVKKIPSWHRNKGRGALLLVDEMFIN</sequence>
<dbReference type="InterPro" id="IPR019251">
    <property type="entry name" value="DUF2231_TM"/>
</dbReference>
<dbReference type="PATRIC" id="fig|320787.5.peg.4517"/>
<dbReference type="Pfam" id="PF07635">
    <property type="entry name" value="PSCyt1"/>
    <property type="match status" value="1"/>
</dbReference>
<feature type="domain" description="Cytochrome C Planctomycete-type" evidence="2">
    <location>
        <begin position="202"/>
        <end position="261"/>
    </location>
</feature>
<dbReference type="Pfam" id="PF09990">
    <property type="entry name" value="DUF2231"/>
    <property type="match status" value="1"/>
</dbReference>
<feature type="domain" description="GH29D-like beta-sandwich" evidence="4">
    <location>
        <begin position="495"/>
        <end position="549"/>
    </location>
</feature>
<evidence type="ECO:0000256" key="1">
    <source>
        <dbReference type="SAM" id="Phobius"/>
    </source>
</evidence>
<gene>
    <name evidence="5" type="ORF">CA2015_4124</name>
</gene>
<dbReference type="Pfam" id="PF13290">
    <property type="entry name" value="CHB_HEX_C_1"/>
    <property type="match status" value="1"/>
</dbReference>
<feature type="transmembrane region" description="Helical" evidence="1">
    <location>
        <begin position="77"/>
        <end position="101"/>
    </location>
</feature>
<feature type="transmembrane region" description="Helical" evidence="1">
    <location>
        <begin position="113"/>
        <end position="130"/>
    </location>
</feature>
<evidence type="ECO:0000259" key="2">
    <source>
        <dbReference type="Pfam" id="PF07635"/>
    </source>
</evidence>
<feature type="transmembrane region" description="Helical" evidence="1">
    <location>
        <begin position="142"/>
        <end position="161"/>
    </location>
</feature>
<evidence type="ECO:0000259" key="3">
    <source>
        <dbReference type="Pfam" id="PF09990"/>
    </source>
</evidence>
<dbReference type="Proteomes" id="UP000036520">
    <property type="component" value="Chromosome"/>
</dbReference>
<dbReference type="RefSeq" id="WP_048643581.1">
    <property type="nucleotide sequence ID" value="NZ_CP012040.1"/>
</dbReference>
<dbReference type="OrthoDB" id="713772at2"/>
<protein>
    <submittedName>
        <fullName evidence="5">Cytochrome C</fullName>
    </submittedName>
</protein>
<evidence type="ECO:0000313" key="5">
    <source>
        <dbReference type="EMBL" id="AKP53477.1"/>
    </source>
</evidence>
<dbReference type="AlphaFoldDB" id="A0A0H4PYH9"/>
<proteinExistence type="predicted"/>
<feature type="domain" description="DUF2231" evidence="3">
    <location>
        <begin position="42"/>
        <end position="163"/>
    </location>
</feature>